<evidence type="ECO:0000313" key="3">
    <source>
        <dbReference type="Proteomes" id="UP000232323"/>
    </source>
</evidence>
<name>A0A250XNT9_9CHLO</name>
<accession>A0A250XNT9</accession>
<feature type="compositionally biased region" description="Polar residues" evidence="1">
    <location>
        <begin position="64"/>
        <end position="84"/>
    </location>
</feature>
<gene>
    <name evidence="2" type="ORF">CEUSTIGMA_g12159.t1</name>
</gene>
<evidence type="ECO:0000313" key="2">
    <source>
        <dbReference type="EMBL" id="GAX84737.1"/>
    </source>
</evidence>
<dbReference type="Proteomes" id="UP000232323">
    <property type="component" value="Unassembled WGS sequence"/>
</dbReference>
<dbReference type="EMBL" id="BEGY01000134">
    <property type="protein sequence ID" value="GAX84737.1"/>
    <property type="molecule type" value="Genomic_DNA"/>
</dbReference>
<keyword evidence="3" id="KW-1185">Reference proteome</keyword>
<proteinExistence type="predicted"/>
<sequence length="117" mass="12553">MIKPRDQATAKVCSHRAAYAACQEKPPARAAAICGEPDILRTEDQKIEKKMRELAAPQAGWNPGKTTGSQNPTGNQRHTTNVGTENRAVIASSRMPSCLLENISDEVSNSDPAGKPL</sequence>
<reference evidence="2 3" key="1">
    <citation type="submission" date="2017-08" db="EMBL/GenBank/DDBJ databases">
        <title>Acidophilic green algal genome provides insights into adaptation to an acidic environment.</title>
        <authorList>
            <person name="Hirooka S."/>
            <person name="Hirose Y."/>
            <person name="Kanesaki Y."/>
            <person name="Higuchi S."/>
            <person name="Fujiwara T."/>
            <person name="Onuma R."/>
            <person name="Era A."/>
            <person name="Ohbayashi R."/>
            <person name="Uzuka A."/>
            <person name="Nozaki H."/>
            <person name="Yoshikawa H."/>
            <person name="Miyagishima S.Y."/>
        </authorList>
    </citation>
    <scope>NUCLEOTIDE SEQUENCE [LARGE SCALE GENOMIC DNA]</scope>
    <source>
        <strain evidence="2 3">NIES-2499</strain>
    </source>
</reference>
<feature type="region of interest" description="Disordered" evidence="1">
    <location>
        <begin position="54"/>
        <end position="90"/>
    </location>
</feature>
<dbReference type="AlphaFoldDB" id="A0A250XNT9"/>
<evidence type="ECO:0000256" key="1">
    <source>
        <dbReference type="SAM" id="MobiDB-lite"/>
    </source>
</evidence>
<organism evidence="2 3">
    <name type="scientific">Chlamydomonas eustigma</name>
    <dbReference type="NCBI Taxonomy" id="1157962"/>
    <lineage>
        <taxon>Eukaryota</taxon>
        <taxon>Viridiplantae</taxon>
        <taxon>Chlorophyta</taxon>
        <taxon>core chlorophytes</taxon>
        <taxon>Chlorophyceae</taxon>
        <taxon>CS clade</taxon>
        <taxon>Chlamydomonadales</taxon>
        <taxon>Chlamydomonadaceae</taxon>
        <taxon>Chlamydomonas</taxon>
    </lineage>
</organism>
<protein>
    <submittedName>
        <fullName evidence="2">Uncharacterized protein</fullName>
    </submittedName>
</protein>
<comment type="caution">
    <text evidence="2">The sequence shown here is derived from an EMBL/GenBank/DDBJ whole genome shotgun (WGS) entry which is preliminary data.</text>
</comment>